<proteinExistence type="predicted"/>
<dbReference type="EMBL" id="JAGMVJ010000008">
    <property type="protein sequence ID" value="KAH7088235.1"/>
    <property type="molecule type" value="Genomic_DNA"/>
</dbReference>
<keyword evidence="1" id="KW-0812">Transmembrane</keyword>
<protein>
    <submittedName>
        <fullName evidence="2">Uncharacterized protein</fullName>
    </submittedName>
</protein>
<evidence type="ECO:0000313" key="2">
    <source>
        <dbReference type="EMBL" id="KAH7088235.1"/>
    </source>
</evidence>
<keyword evidence="1" id="KW-0472">Membrane</keyword>
<dbReference type="AlphaFoldDB" id="A0A8K0RA04"/>
<gene>
    <name evidence="2" type="ORF">FB567DRAFT_620568</name>
</gene>
<evidence type="ECO:0000256" key="1">
    <source>
        <dbReference type="SAM" id="Phobius"/>
    </source>
</evidence>
<dbReference type="Proteomes" id="UP000813461">
    <property type="component" value="Unassembled WGS sequence"/>
</dbReference>
<sequence>MYHRRRVLHTWANVASVIPVIITVLSLPIIGSSSPRCVSMCHRLAFLTLQLPSKHSRLFFCFASLRTRRTPVVCRLSIIAKSVTIVTVHGLTTPHTFLNRLAVWHDMNCMALCTNDAGLAKQIGCRVNYIMRTIGS</sequence>
<organism evidence="2 3">
    <name type="scientific">Paraphoma chrysanthemicola</name>
    <dbReference type="NCBI Taxonomy" id="798071"/>
    <lineage>
        <taxon>Eukaryota</taxon>
        <taxon>Fungi</taxon>
        <taxon>Dikarya</taxon>
        <taxon>Ascomycota</taxon>
        <taxon>Pezizomycotina</taxon>
        <taxon>Dothideomycetes</taxon>
        <taxon>Pleosporomycetidae</taxon>
        <taxon>Pleosporales</taxon>
        <taxon>Pleosporineae</taxon>
        <taxon>Phaeosphaeriaceae</taxon>
        <taxon>Paraphoma</taxon>
    </lineage>
</organism>
<evidence type="ECO:0000313" key="3">
    <source>
        <dbReference type="Proteomes" id="UP000813461"/>
    </source>
</evidence>
<reference evidence="2" key="1">
    <citation type="journal article" date="2021" name="Nat. Commun.">
        <title>Genetic determinants of endophytism in the Arabidopsis root mycobiome.</title>
        <authorList>
            <person name="Mesny F."/>
            <person name="Miyauchi S."/>
            <person name="Thiergart T."/>
            <person name="Pickel B."/>
            <person name="Atanasova L."/>
            <person name="Karlsson M."/>
            <person name="Huettel B."/>
            <person name="Barry K.W."/>
            <person name="Haridas S."/>
            <person name="Chen C."/>
            <person name="Bauer D."/>
            <person name="Andreopoulos W."/>
            <person name="Pangilinan J."/>
            <person name="LaButti K."/>
            <person name="Riley R."/>
            <person name="Lipzen A."/>
            <person name="Clum A."/>
            <person name="Drula E."/>
            <person name="Henrissat B."/>
            <person name="Kohler A."/>
            <person name="Grigoriev I.V."/>
            <person name="Martin F.M."/>
            <person name="Hacquard S."/>
        </authorList>
    </citation>
    <scope>NUCLEOTIDE SEQUENCE</scope>
    <source>
        <strain evidence="2">MPI-SDFR-AT-0120</strain>
    </source>
</reference>
<name>A0A8K0RA04_9PLEO</name>
<comment type="caution">
    <text evidence="2">The sequence shown here is derived from an EMBL/GenBank/DDBJ whole genome shotgun (WGS) entry which is preliminary data.</text>
</comment>
<keyword evidence="1" id="KW-1133">Transmembrane helix</keyword>
<accession>A0A8K0RA04</accession>
<feature type="transmembrane region" description="Helical" evidence="1">
    <location>
        <begin position="12"/>
        <end position="31"/>
    </location>
</feature>
<keyword evidence="3" id="KW-1185">Reference proteome</keyword>